<reference evidence="1" key="1">
    <citation type="submission" date="2019-10" db="EMBL/GenBank/DDBJ databases">
        <title>Description of Paenibacillus glebae sp. nov.</title>
        <authorList>
            <person name="Carlier A."/>
            <person name="Qi S."/>
        </authorList>
    </citation>
    <scope>NUCLEOTIDE SEQUENCE</scope>
    <source>
        <strain evidence="1">LMG 31456</strain>
    </source>
</reference>
<dbReference type="RefSeq" id="WP_171650292.1">
    <property type="nucleotide sequence ID" value="NZ_WHOD01000009.1"/>
</dbReference>
<comment type="caution">
    <text evidence="1">The sequence shown here is derived from an EMBL/GenBank/DDBJ whole genome shotgun (WGS) entry which is preliminary data.</text>
</comment>
<organism evidence="1 2">
    <name type="scientific">Paenibacillus foliorum</name>
    <dbReference type="NCBI Taxonomy" id="2654974"/>
    <lineage>
        <taxon>Bacteria</taxon>
        <taxon>Bacillati</taxon>
        <taxon>Bacillota</taxon>
        <taxon>Bacilli</taxon>
        <taxon>Bacillales</taxon>
        <taxon>Paenibacillaceae</taxon>
        <taxon>Paenibacillus</taxon>
    </lineage>
</organism>
<protein>
    <recommendedName>
        <fullName evidence="3">Zinc-ribbon domain-containing protein</fullName>
    </recommendedName>
</protein>
<evidence type="ECO:0008006" key="3">
    <source>
        <dbReference type="Google" id="ProtNLM"/>
    </source>
</evidence>
<proteinExistence type="predicted"/>
<sequence>MHQLASEQEGWCLSTKYINNSTKLEWKCKYSHIWESTPQNIKSGKWCPNCAANKKGHSYKITIEDMKQLAEGRGGKCLSLEYKNAKSKLLWECKDGHMWEAAQSGVQRGTWCPTCGNKKKGQSQRLTIEEMHELALANKGRCLSTAYTASDERLRWECQVGHIFESPPAYIKAGSWCPYCSGRHNYSIELMHQIAEERGGKCLSTVYINAFTHLKFQCNNGHIWEAIPKHIKSRHWCPNCSIYVNEERCRFILEYLFDQKFVKTRRILGNGMELDGYNETMKLAFEYHGKQHFEFIEHFHKNHEEVEKRISMDQAKEDRCRELGIELLVIPYTVLTEDHVSFIVQQLQERGVTFKNDPLNFTFDQFFQSVNPLNEIKKIAESKGGQCISAVYVNSETKLNFVCHEGHTWSTTPEAVKSGKWCRACFIQYRAGNTQRLLLEEIKQVALTYEGECLSAEYKNANSKLSWKCKLGHIFERTAGHVKEGRWCPYCLKLQLLEEVKQIARELGGECLSEEYIHSETDLIWKCGDGHVFQKSPARVKQKRWCPHCHELKTTILIEWNGETRNIRQWSQHLHIPTPTLQARYHKGLRGNNLFRTT</sequence>
<dbReference type="AlphaFoldDB" id="A0A972GJW8"/>
<dbReference type="Proteomes" id="UP000641588">
    <property type="component" value="Unassembled WGS sequence"/>
</dbReference>
<name>A0A972GJW8_9BACL</name>
<accession>A0A972GJW8</accession>
<gene>
    <name evidence="1" type="ORF">GC093_02565</name>
</gene>
<evidence type="ECO:0000313" key="1">
    <source>
        <dbReference type="EMBL" id="NOU92119.1"/>
    </source>
</evidence>
<dbReference type="Gene3D" id="3.40.960.10">
    <property type="entry name" value="VSR Endonuclease"/>
    <property type="match status" value="1"/>
</dbReference>
<keyword evidence="2" id="KW-1185">Reference proteome</keyword>
<evidence type="ECO:0000313" key="2">
    <source>
        <dbReference type="Proteomes" id="UP000641588"/>
    </source>
</evidence>
<dbReference type="EMBL" id="WHOD01000009">
    <property type="protein sequence ID" value="NOU92119.1"/>
    <property type="molecule type" value="Genomic_DNA"/>
</dbReference>